<sequence length="135" mass="16166">MNQLEEDINYLQNWYLKQQKPIKANNSIREIGSHLKVCYREEIYTKKSFCRPRSYSREGDAGNFNRYEMGCLIKKKSIFPAPQFLLHTNILLPYIILGNETFRLDKNIMISYCKRQILENSQKRNFNYQLSKESI</sequence>
<keyword evidence="2" id="KW-1185">Reference proteome</keyword>
<gene>
    <name evidence="1" type="ORF">J437_LFUL015747</name>
</gene>
<reference evidence="1" key="1">
    <citation type="submission" date="2013-04" db="EMBL/GenBank/DDBJ databases">
        <authorList>
            <person name="Qu J."/>
            <person name="Murali S.C."/>
            <person name="Bandaranaike D."/>
            <person name="Bellair M."/>
            <person name="Blankenburg K."/>
            <person name="Chao H."/>
            <person name="Dinh H."/>
            <person name="Doddapaneni H."/>
            <person name="Downs B."/>
            <person name="Dugan-Rocha S."/>
            <person name="Elkadiri S."/>
            <person name="Gnanaolivu R.D."/>
            <person name="Hernandez B."/>
            <person name="Javaid M."/>
            <person name="Jayaseelan J.C."/>
            <person name="Lee S."/>
            <person name="Li M."/>
            <person name="Ming W."/>
            <person name="Munidasa M."/>
            <person name="Muniz J."/>
            <person name="Nguyen L."/>
            <person name="Ongeri F."/>
            <person name="Osuji N."/>
            <person name="Pu L.-L."/>
            <person name="Puazo M."/>
            <person name="Qu C."/>
            <person name="Quiroz J."/>
            <person name="Raj R."/>
            <person name="Weissenberger G."/>
            <person name="Xin Y."/>
            <person name="Zou X."/>
            <person name="Han Y."/>
            <person name="Richards S."/>
            <person name="Worley K."/>
            <person name="Muzny D."/>
            <person name="Gibbs R."/>
        </authorList>
    </citation>
    <scope>NUCLEOTIDE SEQUENCE</scope>
    <source>
        <strain evidence="1">Sampled in the wild</strain>
    </source>
</reference>
<comment type="caution">
    <text evidence="1">The sequence shown here is derived from an EMBL/GenBank/DDBJ whole genome shotgun (WGS) entry which is preliminary data.</text>
</comment>
<evidence type="ECO:0000313" key="1">
    <source>
        <dbReference type="EMBL" id="KAG8235513.1"/>
    </source>
</evidence>
<proteinExistence type="predicted"/>
<dbReference type="Proteomes" id="UP000792457">
    <property type="component" value="Unassembled WGS sequence"/>
</dbReference>
<name>A0A8K0KNL5_LADFU</name>
<dbReference type="EMBL" id="KZ308918">
    <property type="protein sequence ID" value="KAG8235513.1"/>
    <property type="molecule type" value="Genomic_DNA"/>
</dbReference>
<organism evidence="1 2">
    <name type="scientific">Ladona fulva</name>
    <name type="common">Scarce chaser dragonfly</name>
    <name type="synonym">Libellula fulva</name>
    <dbReference type="NCBI Taxonomy" id="123851"/>
    <lineage>
        <taxon>Eukaryota</taxon>
        <taxon>Metazoa</taxon>
        <taxon>Ecdysozoa</taxon>
        <taxon>Arthropoda</taxon>
        <taxon>Hexapoda</taxon>
        <taxon>Insecta</taxon>
        <taxon>Pterygota</taxon>
        <taxon>Palaeoptera</taxon>
        <taxon>Odonata</taxon>
        <taxon>Epiprocta</taxon>
        <taxon>Anisoptera</taxon>
        <taxon>Libelluloidea</taxon>
        <taxon>Libellulidae</taxon>
        <taxon>Ladona</taxon>
    </lineage>
</organism>
<protein>
    <submittedName>
        <fullName evidence="1">Uncharacterized protein</fullName>
    </submittedName>
</protein>
<evidence type="ECO:0000313" key="2">
    <source>
        <dbReference type="Proteomes" id="UP000792457"/>
    </source>
</evidence>
<reference evidence="1" key="2">
    <citation type="submission" date="2017-10" db="EMBL/GenBank/DDBJ databases">
        <title>Ladona fulva Genome sequencing and assembly.</title>
        <authorList>
            <person name="Murali S."/>
            <person name="Richards S."/>
            <person name="Bandaranaike D."/>
            <person name="Bellair M."/>
            <person name="Blankenburg K."/>
            <person name="Chao H."/>
            <person name="Dinh H."/>
            <person name="Doddapaneni H."/>
            <person name="Dugan-Rocha S."/>
            <person name="Elkadiri S."/>
            <person name="Gnanaolivu R."/>
            <person name="Hernandez B."/>
            <person name="Skinner E."/>
            <person name="Javaid M."/>
            <person name="Lee S."/>
            <person name="Li M."/>
            <person name="Ming W."/>
            <person name="Munidasa M."/>
            <person name="Muniz J."/>
            <person name="Nguyen L."/>
            <person name="Hughes D."/>
            <person name="Osuji N."/>
            <person name="Pu L.-L."/>
            <person name="Puazo M."/>
            <person name="Qu C."/>
            <person name="Quiroz J."/>
            <person name="Raj R."/>
            <person name="Weissenberger G."/>
            <person name="Xin Y."/>
            <person name="Zou X."/>
            <person name="Han Y."/>
            <person name="Worley K."/>
            <person name="Muzny D."/>
            <person name="Gibbs R."/>
        </authorList>
    </citation>
    <scope>NUCLEOTIDE SEQUENCE</scope>
    <source>
        <strain evidence="1">Sampled in the wild</strain>
    </source>
</reference>
<accession>A0A8K0KNL5</accession>
<dbReference type="AlphaFoldDB" id="A0A8K0KNL5"/>